<dbReference type="InterPro" id="IPR026699">
    <property type="entry name" value="Exosome_RNA_bind1/RRP40/RRP4"/>
</dbReference>
<name>J9DPH9_EDHAE</name>
<dbReference type="InParanoid" id="J9DPH9"/>
<keyword evidence="5" id="KW-1185">Reference proteome</keyword>
<dbReference type="GO" id="GO:0000176">
    <property type="term" value="C:nuclear exosome (RNase complex)"/>
    <property type="evidence" value="ECO:0007669"/>
    <property type="project" value="TreeGrafter"/>
</dbReference>
<dbReference type="Proteomes" id="UP000003163">
    <property type="component" value="Unassembled WGS sequence"/>
</dbReference>
<dbReference type="HOGENOM" id="CLU_758694_0_0_1"/>
<organism evidence="4 5">
    <name type="scientific">Edhazardia aedis (strain USNM 41457)</name>
    <name type="common">Microsporidian parasite</name>
    <dbReference type="NCBI Taxonomy" id="1003232"/>
    <lineage>
        <taxon>Eukaryota</taxon>
        <taxon>Fungi</taxon>
        <taxon>Fungi incertae sedis</taxon>
        <taxon>Microsporidia</taxon>
        <taxon>Edhazardia</taxon>
    </lineage>
</organism>
<dbReference type="SUPFAM" id="SSF50249">
    <property type="entry name" value="Nucleic acid-binding proteins"/>
    <property type="match status" value="1"/>
</dbReference>
<dbReference type="Gene3D" id="2.40.50.140">
    <property type="entry name" value="Nucleic acid-binding proteins"/>
    <property type="match status" value="1"/>
</dbReference>
<dbReference type="VEuPathDB" id="MicrosporidiaDB:EDEG_01325"/>
<dbReference type="Gene3D" id="2.40.50.100">
    <property type="match status" value="1"/>
</dbReference>
<dbReference type="GO" id="GO:0000467">
    <property type="term" value="P:exonucleolytic trimming to generate mature 3'-end of 5.8S rRNA from tricistronic rRNA transcript (SSU-rRNA, 5.8S rRNA, LSU-rRNA)"/>
    <property type="evidence" value="ECO:0007669"/>
    <property type="project" value="TreeGrafter"/>
</dbReference>
<evidence type="ECO:0000256" key="1">
    <source>
        <dbReference type="ARBA" id="ARBA00022835"/>
    </source>
</evidence>
<feature type="domain" description="RRP4 S1" evidence="3">
    <location>
        <begin position="213"/>
        <end position="240"/>
    </location>
</feature>
<proteinExistence type="predicted"/>
<dbReference type="AlphaFoldDB" id="J9DPH9"/>
<dbReference type="PANTHER" id="PTHR21321">
    <property type="entry name" value="PNAS-3 RELATED"/>
    <property type="match status" value="1"/>
</dbReference>
<evidence type="ECO:0000256" key="2">
    <source>
        <dbReference type="ARBA" id="ARBA00022884"/>
    </source>
</evidence>
<evidence type="ECO:0000259" key="3">
    <source>
        <dbReference type="Pfam" id="PF21266"/>
    </source>
</evidence>
<protein>
    <recommendedName>
        <fullName evidence="3">RRP4 S1 domain-containing protein</fullName>
    </recommendedName>
</protein>
<dbReference type="GO" id="GO:0000177">
    <property type="term" value="C:cytoplasmic exosome (RNase complex)"/>
    <property type="evidence" value="ECO:0007669"/>
    <property type="project" value="TreeGrafter"/>
</dbReference>
<dbReference type="GO" id="GO:0003723">
    <property type="term" value="F:RNA binding"/>
    <property type="evidence" value="ECO:0007669"/>
    <property type="project" value="UniProtKB-KW"/>
</dbReference>
<dbReference type="GO" id="GO:0034475">
    <property type="term" value="P:U4 snRNA 3'-end processing"/>
    <property type="evidence" value="ECO:0007669"/>
    <property type="project" value="TreeGrafter"/>
</dbReference>
<dbReference type="EMBL" id="AFBI03000018">
    <property type="protein sequence ID" value="EJW04455.1"/>
    <property type="molecule type" value="Genomic_DNA"/>
</dbReference>
<reference evidence="4 5" key="1">
    <citation type="submission" date="2011-08" db="EMBL/GenBank/DDBJ databases">
        <authorList>
            <person name="Liu Z.J."/>
            <person name="Shi F.L."/>
            <person name="Lu J.Q."/>
            <person name="Li M."/>
            <person name="Wang Z.L."/>
        </authorList>
    </citation>
    <scope>NUCLEOTIDE SEQUENCE [LARGE SCALE GENOMIC DNA]</scope>
    <source>
        <strain evidence="4 5">USNM 41457</strain>
    </source>
</reference>
<dbReference type="InterPro" id="IPR012340">
    <property type="entry name" value="NA-bd_OB-fold"/>
</dbReference>
<keyword evidence="1" id="KW-0271">Exosome</keyword>
<dbReference type="GO" id="GO:0071038">
    <property type="term" value="P:TRAMP-dependent tRNA surveillance pathway"/>
    <property type="evidence" value="ECO:0007669"/>
    <property type="project" value="TreeGrafter"/>
</dbReference>
<dbReference type="GO" id="GO:0071034">
    <property type="term" value="P:CUT catabolic process"/>
    <property type="evidence" value="ECO:0007669"/>
    <property type="project" value="TreeGrafter"/>
</dbReference>
<dbReference type="OrthoDB" id="1650at2759"/>
<evidence type="ECO:0000313" key="4">
    <source>
        <dbReference type="EMBL" id="EJW04455.1"/>
    </source>
</evidence>
<accession>J9DPH9</accession>
<dbReference type="GO" id="GO:0071051">
    <property type="term" value="P:poly(A)-dependent snoRNA 3'-end processing"/>
    <property type="evidence" value="ECO:0007669"/>
    <property type="project" value="TreeGrafter"/>
</dbReference>
<evidence type="ECO:0000313" key="5">
    <source>
        <dbReference type="Proteomes" id="UP000003163"/>
    </source>
</evidence>
<sequence length="365" mass="40871">MVEKYIPGEIITTDATLIKGHNTHQITTTPDYIIPKSKFDTQLNAEIRKNKGLDETKPAESRSTDCLNKKNTDLQYNPGCIEGLNGFYNPDTSEQIIVSSIYGTPNLTQKLLTMHCIYNLKYIPHIGDTIIGRVTSLGDKRWFLSINCAKHGILLLDAVDTYDLNQNHLNKTNVIRNSVSLHHKGVHKDMQNIKNHKSLQNTIEHGPSKMIHVARRKLHEDAMEMRKIYDINDLVVCEVSKITGAISVHTRSIITGSSSQFYSGIGTNSYQGNSAMNVLSNTSGFISPNRKLLGGVVLLVPPSLIEKKKSQIVLLKNVRVILALNGIVWVHSDDPKDSVSIVKYVKKCRKEFKIIDEDVIKSLCN</sequence>
<dbReference type="SUPFAM" id="SSF54791">
    <property type="entry name" value="Eukaryotic type KH-domain (KH-domain type I)"/>
    <property type="match status" value="1"/>
</dbReference>
<keyword evidence="2" id="KW-0694">RNA-binding</keyword>
<dbReference type="PANTHER" id="PTHR21321:SF4">
    <property type="entry name" value="EXOSOME COMPLEX COMPONENT RRP4"/>
    <property type="match status" value="1"/>
</dbReference>
<feature type="domain" description="RRP4 S1" evidence="3">
    <location>
        <begin position="121"/>
        <end position="168"/>
    </location>
</feature>
<dbReference type="STRING" id="1003232.J9DPH9"/>
<dbReference type="InterPro" id="IPR036612">
    <property type="entry name" value="KH_dom_type_1_sf"/>
</dbReference>
<dbReference type="GO" id="GO:0071035">
    <property type="term" value="P:nuclear polyadenylation-dependent rRNA catabolic process"/>
    <property type="evidence" value="ECO:0007669"/>
    <property type="project" value="TreeGrafter"/>
</dbReference>
<gene>
    <name evidence="4" type="ORF">EDEG_01325</name>
</gene>
<dbReference type="InterPro" id="IPR048565">
    <property type="entry name" value="S1_RRP4"/>
</dbReference>
<reference evidence="5" key="2">
    <citation type="submission" date="2015-07" db="EMBL/GenBank/DDBJ databases">
        <title>Contrasting host-pathogen interactions and genome evolution in two generalist and specialist microsporidian pathogens of mosquitoes.</title>
        <authorList>
            <consortium name="The Broad Institute Genomics Platform"/>
            <consortium name="The Broad Institute Genome Sequencing Center for Infectious Disease"/>
            <person name="Cuomo C.A."/>
            <person name="Sanscrainte N.D."/>
            <person name="Goldberg J.M."/>
            <person name="Heiman D."/>
            <person name="Young S."/>
            <person name="Zeng Q."/>
            <person name="Becnel J.J."/>
            <person name="Birren B.W."/>
        </authorList>
    </citation>
    <scope>NUCLEOTIDE SEQUENCE [LARGE SCALE GENOMIC DNA]</scope>
    <source>
        <strain evidence="5">USNM 41457</strain>
    </source>
</reference>
<dbReference type="Pfam" id="PF21266">
    <property type="entry name" value="S1_RRP4"/>
    <property type="match status" value="2"/>
</dbReference>
<dbReference type="FunCoup" id="J9DPH9">
    <property type="interactions" value="275"/>
</dbReference>
<comment type="caution">
    <text evidence="4">The sequence shown here is derived from an EMBL/GenBank/DDBJ whole genome shotgun (WGS) entry which is preliminary data.</text>
</comment>